<dbReference type="InterPro" id="IPR036322">
    <property type="entry name" value="WD40_repeat_dom_sf"/>
</dbReference>
<evidence type="ECO:0000256" key="3">
    <source>
        <dbReference type="PROSITE-ProRule" id="PRU00221"/>
    </source>
</evidence>
<dbReference type="InterPro" id="IPR001680">
    <property type="entry name" value="WD40_rpt"/>
</dbReference>
<gene>
    <name evidence="4" type="ORF">TPC1_17470</name>
</gene>
<evidence type="ECO:0000256" key="1">
    <source>
        <dbReference type="ARBA" id="ARBA00022574"/>
    </source>
</evidence>
<accession>A0A146K589</accession>
<organism evidence="4">
    <name type="scientific">Trepomonas sp. PC1</name>
    <dbReference type="NCBI Taxonomy" id="1076344"/>
    <lineage>
        <taxon>Eukaryota</taxon>
        <taxon>Metamonada</taxon>
        <taxon>Diplomonadida</taxon>
        <taxon>Hexamitidae</taxon>
        <taxon>Hexamitinae</taxon>
        <taxon>Trepomonas</taxon>
    </lineage>
</organism>
<keyword evidence="2" id="KW-0677">Repeat</keyword>
<dbReference type="EMBL" id="GDID01005572">
    <property type="protein sequence ID" value="JAP91034.1"/>
    <property type="molecule type" value="Transcribed_RNA"/>
</dbReference>
<feature type="non-terminal residue" evidence="4">
    <location>
        <position position="1"/>
    </location>
</feature>
<dbReference type="SUPFAM" id="SSF50978">
    <property type="entry name" value="WD40 repeat-like"/>
    <property type="match status" value="1"/>
</dbReference>
<dbReference type="PANTHER" id="PTHR10971">
    <property type="entry name" value="MRNA EXPORT FACTOR AND BUB3"/>
    <property type="match status" value="1"/>
</dbReference>
<name>A0A146K589_9EUKA</name>
<dbReference type="InterPro" id="IPR015943">
    <property type="entry name" value="WD40/YVTN_repeat-like_dom_sf"/>
</dbReference>
<evidence type="ECO:0000313" key="4">
    <source>
        <dbReference type="EMBL" id="JAP91034.1"/>
    </source>
</evidence>
<evidence type="ECO:0000256" key="2">
    <source>
        <dbReference type="ARBA" id="ARBA00022737"/>
    </source>
</evidence>
<dbReference type="Gene3D" id="2.130.10.10">
    <property type="entry name" value="YVTN repeat-like/Quinoprotein amine dehydrogenase"/>
    <property type="match status" value="1"/>
</dbReference>
<proteinExistence type="predicted"/>
<dbReference type="PROSITE" id="PS50082">
    <property type="entry name" value="WD_REPEATS_2"/>
    <property type="match status" value="1"/>
</dbReference>
<feature type="repeat" description="WD" evidence="3">
    <location>
        <begin position="125"/>
        <end position="147"/>
    </location>
</feature>
<dbReference type="SMART" id="SM00320">
    <property type="entry name" value="WD40"/>
    <property type="match status" value="2"/>
</dbReference>
<dbReference type="AlphaFoldDB" id="A0A146K589"/>
<dbReference type="Pfam" id="PF00400">
    <property type="entry name" value="WD40"/>
    <property type="match status" value="1"/>
</dbReference>
<keyword evidence="1 3" id="KW-0853">WD repeat</keyword>
<protein>
    <submittedName>
        <fullName evidence="4">WD domain, G-beta repeat-containing protein</fullName>
    </submittedName>
</protein>
<reference evidence="4" key="1">
    <citation type="submission" date="2015-07" db="EMBL/GenBank/DDBJ databases">
        <title>Adaptation to a free-living lifestyle via gene acquisitions in the diplomonad Trepomonas sp. PC1.</title>
        <authorList>
            <person name="Xu F."/>
            <person name="Jerlstrom-Hultqvist J."/>
            <person name="Kolisko M."/>
            <person name="Simpson A.G.B."/>
            <person name="Roger A.J."/>
            <person name="Svard S.G."/>
            <person name="Andersson J.O."/>
        </authorList>
    </citation>
    <scope>NUCLEOTIDE SEQUENCE</scope>
    <source>
        <strain evidence="4">PC1</strain>
    </source>
</reference>
<sequence length="356" mass="39731">LLQLYTAQTNYTIYGISWIPNSARILSVGMASRGTGMISVWNFENQKLVEQSRHEKQAALKCVSFGASLAPTRQFATGDHDGNLFQFDIERLEKPSWSQKAHQSMIYCVDGLGGRNPNQTGAPEVASGAADGYVKLWDFRQPNPILELAATEDSITKIQIDKDKFIKQCPEAYCVALGGANSTSERYLACGFDSGDFKLIDLRMMKVCYERHFANGIVSIDFDRAEGKLNNIVLGCLEGHIYSLDFYNGYENPAVVDFKLPESSTVWQVKHLQSNRDSFMASYNNKMHLFRYEYPNDRVVDGKTQSGQIKSVCDAMVGTQTCPSLGWSREKNGLLAWGSMDQTVNVGFVTNLKAIE</sequence>